<evidence type="ECO:0000313" key="2">
    <source>
        <dbReference type="EMBL" id="ODS24227.1"/>
    </source>
</evidence>
<protein>
    <submittedName>
        <fullName evidence="2">Uncharacterized protein</fullName>
    </submittedName>
</protein>
<organism evidence="2 3">
    <name type="scientific">Candidatus Endobugula sertula</name>
    <name type="common">Bugula neritina bacterial symbiont</name>
    <dbReference type="NCBI Taxonomy" id="62101"/>
    <lineage>
        <taxon>Bacteria</taxon>
        <taxon>Pseudomonadati</taxon>
        <taxon>Pseudomonadota</taxon>
        <taxon>Gammaproteobacteria</taxon>
        <taxon>Cellvibrionales</taxon>
        <taxon>Cellvibrionaceae</taxon>
        <taxon>Candidatus Endobugula</taxon>
    </lineage>
</organism>
<evidence type="ECO:0000313" key="3">
    <source>
        <dbReference type="Proteomes" id="UP000242502"/>
    </source>
</evidence>
<feature type="region of interest" description="Disordered" evidence="1">
    <location>
        <begin position="385"/>
        <end position="404"/>
    </location>
</feature>
<reference evidence="2 3" key="1">
    <citation type="journal article" date="2016" name="Appl. Environ. Microbiol.">
        <title>Lack of Overt Genome Reduction in the Bryostatin-Producing Bryozoan Symbiont "Candidatus Endobugula sertula".</title>
        <authorList>
            <person name="Miller I.J."/>
            <person name="Vanee N."/>
            <person name="Fong S.S."/>
            <person name="Lim-Fong G.E."/>
            <person name="Kwan J.C."/>
        </authorList>
    </citation>
    <scope>NUCLEOTIDE SEQUENCE [LARGE SCALE GENOMIC DNA]</scope>
    <source>
        <strain evidence="2">AB1-4</strain>
    </source>
</reference>
<feature type="compositionally biased region" description="Polar residues" evidence="1">
    <location>
        <begin position="394"/>
        <end position="404"/>
    </location>
</feature>
<sequence>MSSDNSSKRTTTAKQAVSGHWIGNTPVLKSQVSTRQEELYLMKTNMNINHRDLGEFQHRARNFNRSLSEEMFTLMHTEAELQDHTSKVFQQSSHMVHTQRGDIASRHHEINRRAAHSLQQAYSTVLSPQMQHERSTLSDMVMNGKQGPLTPAQAQMTGIDEINTQRAAVWDNYQSIDKNLEKAIRHRRQGDLAEYNPQRASEYDNLMDMMVSGKAGPLTKTQSQLGVEAAAAGHHILRSQRDAATARAYSHSRVGVQDRVGHPTTTRTGVDLSGDLESNQRQASGLPVMMGTSGSSSDIVRSHTAAVQQVNTSSAPTQYAAPGLSDSEATQATVQLTHRWMRVGSPAQGVETKIDQQLNSHGQQRVSKGPLFTTQTHTLNEIETAVKKTRNPDSHSTPSLPSKL</sequence>
<dbReference type="EMBL" id="MDLC01000012">
    <property type="protein sequence ID" value="ODS24227.1"/>
    <property type="molecule type" value="Genomic_DNA"/>
</dbReference>
<dbReference type="AlphaFoldDB" id="A0A1D2QRM9"/>
<comment type="caution">
    <text evidence="2">The sequence shown here is derived from an EMBL/GenBank/DDBJ whole genome shotgun (WGS) entry which is preliminary data.</text>
</comment>
<name>A0A1D2QRM9_9GAMM</name>
<dbReference type="Proteomes" id="UP000242502">
    <property type="component" value="Unassembled WGS sequence"/>
</dbReference>
<proteinExistence type="predicted"/>
<accession>A0A1D2QRM9</accession>
<gene>
    <name evidence="2" type="ORF">AB835_04960</name>
</gene>
<evidence type="ECO:0000256" key="1">
    <source>
        <dbReference type="SAM" id="MobiDB-lite"/>
    </source>
</evidence>